<feature type="chain" id="PRO_5035910965" description="Peptidase S1 domain-containing protein" evidence="11">
    <location>
        <begin position="17"/>
        <end position="268"/>
    </location>
</feature>
<keyword evidence="7" id="KW-1015">Disulfide bond</keyword>
<keyword evidence="11" id="KW-0732">Signal</keyword>
<reference evidence="13 14" key="1">
    <citation type="submission" date="2020-04" db="EMBL/GenBank/DDBJ databases">
        <authorList>
            <person name="Wallbank WR R."/>
            <person name="Pardo Diaz C."/>
            <person name="Kozak K."/>
            <person name="Martin S."/>
            <person name="Jiggins C."/>
            <person name="Moest M."/>
            <person name="Warren A I."/>
            <person name="Byers J.R.P. K."/>
            <person name="Montejo-Kovacevich G."/>
            <person name="Yen C E."/>
        </authorList>
    </citation>
    <scope>NUCLEOTIDE SEQUENCE [LARGE SCALE GENOMIC DNA]</scope>
</reference>
<keyword evidence="4" id="KW-0645">Protease</keyword>
<keyword evidence="6" id="KW-0720">Serine protease</keyword>
<dbReference type="GO" id="GO:0090729">
    <property type="term" value="F:toxin activity"/>
    <property type="evidence" value="ECO:0007669"/>
    <property type="project" value="UniProtKB-KW"/>
</dbReference>
<evidence type="ECO:0000313" key="13">
    <source>
        <dbReference type="EMBL" id="CAB3252521.1"/>
    </source>
</evidence>
<keyword evidence="14" id="KW-1185">Reference proteome</keyword>
<dbReference type="EMBL" id="CADEBC010000556">
    <property type="protein sequence ID" value="CAB3252521.1"/>
    <property type="molecule type" value="Genomic_DNA"/>
</dbReference>
<dbReference type="SUPFAM" id="SSF50494">
    <property type="entry name" value="Trypsin-like serine proteases"/>
    <property type="match status" value="1"/>
</dbReference>
<dbReference type="GO" id="GO:0005576">
    <property type="term" value="C:extracellular region"/>
    <property type="evidence" value="ECO:0007669"/>
    <property type="project" value="UniProtKB-SubCell"/>
</dbReference>
<evidence type="ECO:0000256" key="3">
    <source>
        <dbReference type="ARBA" id="ARBA00022656"/>
    </source>
</evidence>
<dbReference type="Proteomes" id="UP000494106">
    <property type="component" value="Unassembled WGS sequence"/>
</dbReference>
<evidence type="ECO:0000256" key="6">
    <source>
        <dbReference type="ARBA" id="ARBA00022825"/>
    </source>
</evidence>
<evidence type="ECO:0000256" key="4">
    <source>
        <dbReference type="ARBA" id="ARBA00022670"/>
    </source>
</evidence>
<keyword evidence="5" id="KW-0378">Hydrolase</keyword>
<dbReference type="PRINTS" id="PR00722">
    <property type="entry name" value="CHYMOTRYPSIN"/>
</dbReference>
<dbReference type="InterPro" id="IPR018114">
    <property type="entry name" value="TRYPSIN_HIS"/>
</dbReference>
<sequence>MYAFAFLVIYIEIVTANLYDCRRVVGGTVTNVFEYPSVAAVLKHFHSRTCHYYSQVCAGTIINERHVLSAAHCFVCQETDRKLSPQIFRIRVGSSTAHFSGFTHDINTIIIHPDWNADTYDSDIAIMFTASNIAYSTSVQPAILPHTNYQLQDNEPVWAIGWGYTAEGGAPSEKLRHVKIWTINHTTCKNLYQVHYNITDNMLCSGWLEIGGRDHCTQDSGSPVYHYGTVVGISSMGIGSGRACYPGISVRVSRFTKWIQCTANEIRD</sequence>
<dbReference type="Pfam" id="PF00089">
    <property type="entry name" value="Trypsin"/>
    <property type="match status" value="1"/>
</dbReference>
<name>A0A8S1B092_ARCPL</name>
<dbReference type="Gene3D" id="2.40.10.10">
    <property type="entry name" value="Trypsin-like serine proteases"/>
    <property type="match status" value="1"/>
</dbReference>
<comment type="caution">
    <text evidence="13">The sequence shown here is derived from an EMBL/GenBank/DDBJ whole genome shotgun (WGS) entry which is preliminary data.</text>
</comment>
<evidence type="ECO:0000256" key="2">
    <source>
        <dbReference type="ARBA" id="ARBA00007664"/>
    </source>
</evidence>
<dbReference type="OrthoDB" id="10059102at2759"/>
<keyword evidence="8" id="KW-1199">Hemostasis impairing toxin</keyword>
<proteinExistence type="inferred from homology"/>
<feature type="domain" description="Peptidase S1" evidence="12">
    <location>
        <begin position="24"/>
        <end position="264"/>
    </location>
</feature>
<dbReference type="PROSITE" id="PS00134">
    <property type="entry name" value="TRYPSIN_HIS"/>
    <property type="match status" value="1"/>
</dbReference>
<feature type="signal peptide" evidence="11">
    <location>
        <begin position="1"/>
        <end position="16"/>
    </location>
</feature>
<organism evidence="13 14">
    <name type="scientific">Arctia plantaginis</name>
    <name type="common">Wood tiger moth</name>
    <name type="synonym">Phalaena plantaginis</name>
    <dbReference type="NCBI Taxonomy" id="874455"/>
    <lineage>
        <taxon>Eukaryota</taxon>
        <taxon>Metazoa</taxon>
        <taxon>Ecdysozoa</taxon>
        <taxon>Arthropoda</taxon>
        <taxon>Hexapoda</taxon>
        <taxon>Insecta</taxon>
        <taxon>Pterygota</taxon>
        <taxon>Neoptera</taxon>
        <taxon>Endopterygota</taxon>
        <taxon>Lepidoptera</taxon>
        <taxon>Glossata</taxon>
        <taxon>Ditrysia</taxon>
        <taxon>Noctuoidea</taxon>
        <taxon>Erebidae</taxon>
        <taxon>Arctiinae</taxon>
        <taxon>Arctia</taxon>
    </lineage>
</organism>
<evidence type="ECO:0000256" key="5">
    <source>
        <dbReference type="ARBA" id="ARBA00022801"/>
    </source>
</evidence>
<evidence type="ECO:0000256" key="8">
    <source>
        <dbReference type="ARBA" id="ARBA00023240"/>
    </source>
</evidence>
<dbReference type="GO" id="GO:0004252">
    <property type="term" value="F:serine-type endopeptidase activity"/>
    <property type="evidence" value="ECO:0007669"/>
    <property type="project" value="InterPro"/>
</dbReference>
<evidence type="ECO:0000256" key="11">
    <source>
        <dbReference type="SAM" id="SignalP"/>
    </source>
</evidence>
<dbReference type="InterPro" id="IPR001314">
    <property type="entry name" value="Peptidase_S1A"/>
</dbReference>
<evidence type="ECO:0000256" key="7">
    <source>
        <dbReference type="ARBA" id="ARBA00023157"/>
    </source>
</evidence>
<dbReference type="PANTHER" id="PTHR24276:SF98">
    <property type="entry name" value="FI18310P1-RELATED"/>
    <property type="match status" value="1"/>
</dbReference>
<dbReference type="AlphaFoldDB" id="A0A8S1B092"/>
<comment type="function">
    <text evidence="9">Fibrinolytic activity; shows preferential cleavage of Arg-Gly bonds in all three fibrinogen chains. Contact with the caterpillars causes severe bleeding, due the anticoagulant effect of the protein.</text>
</comment>
<protein>
    <recommendedName>
        <fullName evidence="12">Peptidase S1 domain-containing protein</fullName>
    </recommendedName>
</protein>
<keyword evidence="10" id="KW-1205">Fibrinolytic toxin</keyword>
<evidence type="ECO:0000256" key="1">
    <source>
        <dbReference type="ARBA" id="ARBA00004239"/>
    </source>
</evidence>
<dbReference type="InterPro" id="IPR043504">
    <property type="entry name" value="Peptidase_S1_PA_chymotrypsin"/>
</dbReference>
<dbReference type="CDD" id="cd00190">
    <property type="entry name" value="Tryp_SPc"/>
    <property type="match status" value="1"/>
</dbReference>
<comment type="similarity">
    <text evidence="2">Belongs to the peptidase S1 family.</text>
</comment>
<dbReference type="SMART" id="SM00020">
    <property type="entry name" value="Tryp_SPc"/>
    <property type="match status" value="1"/>
</dbReference>
<dbReference type="InterPro" id="IPR001254">
    <property type="entry name" value="Trypsin_dom"/>
</dbReference>
<evidence type="ECO:0000256" key="9">
    <source>
        <dbReference type="ARBA" id="ARBA00055534"/>
    </source>
</evidence>
<dbReference type="GO" id="GO:0006508">
    <property type="term" value="P:proteolysis"/>
    <property type="evidence" value="ECO:0007669"/>
    <property type="project" value="UniProtKB-KW"/>
</dbReference>
<dbReference type="FunFam" id="2.40.10.10:FF:000068">
    <property type="entry name" value="transmembrane protease serine 2"/>
    <property type="match status" value="1"/>
</dbReference>
<comment type="subcellular location">
    <subcellularLocation>
        <location evidence="1">Secreted</location>
        <location evidence="1">Extracellular space</location>
    </subcellularLocation>
</comment>
<keyword evidence="3" id="KW-0800">Toxin</keyword>
<evidence type="ECO:0000256" key="10">
    <source>
        <dbReference type="ARBA" id="ARBA00084094"/>
    </source>
</evidence>
<gene>
    <name evidence="13" type="ORF">APLA_LOCUS13574</name>
</gene>
<dbReference type="PROSITE" id="PS50240">
    <property type="entry name" value="TRYPSIN_DOM"/>
    <property type="match status" value="1"/>
</dbReference>
<accession>A0A8S1B092</accession>
<evidence type="ECO:0000259" key="12">
    <source>
        <dbReference type="PROSITE" id="PS50240"/>
    </source>
</evidence>
<dbReference type="InterPro" id="IPR050430">
    <property type="entry name" value="Peptidase_S1"/>
</dbReference>
<evidence type="ECO:0000313" key="14">
    <source>
        <dbReference type="Proteomes" id="UP000494106"/>
    </source>
</evidence>
<dbReference type="InterPro" id="IPR009003">
    <property type="entry name" value="Peptidase_S1_PA"/>
</dbReference>
<dbReference type="PANTHER" id="PTHR24276">
    <property type="entry name" value="POLYSERASE-RELATED"/>
    <property type="match status" value="1"/>
</dbReference>